<keyword evidence="12" id="KW-1185">Reference proteome</keyword>
<dbReference type="Proteomes" id="UP000483379">
    <property type="component" value="Unassembled WGS sequence"/>
</dbReference>
<dbReference type="EMBL" id="JAAIJQ010000002">
    <property type="protein sequence ID" value="NEV60497.1"/>
    <property type="molecule type" value="Genomic_DNA"/>
</dbReference>
<dbReference type="PANTHER" id="PTHR35091">
    <property type="entry name" value="FLAGELLAR PROTEIN FLIL"/>
    <property type="match status" value="1"/>
</dbReference>
<comment type="function">
    <text evidence="1 10">Controls the rotational direction of flagella during chemotaxis.</text>
</comment>
<evidence type="ECO:0000256" key="4">
    <source>
        <dbReference type="ARBA" id="ARBA00022475"/>
    </source>
</evidence>
<keyword evidence="11" id="KW-0969">Cilium</keyword>
<dbReference type="GO" id="GO:0005886">
    <property type="term" value="C:plasma membrane"/>
    <property type="evidence" value="ECO:0007669"/>
    <property type="project" value="UniProtKB-SubCell"/>
</dbReference>
<gene>
    <name evidence="11" type="ORF">G3446_01090</name>
</gene>
<name>A0A6M0JVZ6_9GAMM</name>
<dbReference type="GO" id="GO:0071978">
    <property type="term" value="P:bacterial-type flagellum-dependent swarming motility"/>
    <property type="evidence" value="ECO:0007669"/>
    <property type="project" value="TreeGrafter"/>
</dbReference>
<reference evidence="11 12" key="1">
    <citation type="submission" date="2020-02" db="EMBL/GenBank/DDBJ databases">
        <title>Genome sequences of Thiorhodococcus mannitoliphagus and Thiorhodococcus minor, purple sulfur photosynthetic bacteria in the gammaproteobacterial family, Chromatiaceae.</title>
        <authorList>
            <person name="Aviles F.A."/>
            <person name="Meyer T.E."/>
            <person name="Kyndt J.A."/>
        </authorList>
    </citation>
    <scope>NUCLEOTIDE SEQUENCE [LARGE SCALE GENOMIC DNA]</scope>
    <source>
        <strain evidence="11 12">DSM 11518</strain>
    </source>
</reference>
<keyword evidence="11" id="KW-0282">Flagellum</keyword>
<keyword evidence="11" id="KW-0966">Cell projection</keyword>
<organism evidence="11 12">
    <name type="scientific">Thiorhodococcus minor</name>
    <dbReference type="NCBI Taxonomy" id="57489"/>
    <lineage>
        <taxon>Bacteria</taxon>
        <taxon>Pseudomonadati</taxon>
        <taxon>Pseudomonadota</taxon>
        <taxon>Gammaproteobacteria</taxon>
        <taxon>Chromatiales</taxon>
        <taxon>Chromatiaceae</taxon>
        <taxon>Thiorhodococcus</taxon>
    </lineage>
</organism>
<comment type="similarity">
    <text evidence="3 10">Belongs to the FliL family.</text>
</comment>
<dbReference type="GO" id="GO:0009425">
    <property type="term" value="C:bacterial-type flagellum basal body"/>
    <property type="evidence" value="ECO:0007669"/>
    <property type="project" value="InterPro"/>
</dbReference>
<sequence>MAEKKKDEAAEVKGGSKLKWIILILIVVLLLAVGAGAAYYFLIVKSDDQAEEAGDGSQAQGAEAMAPAVQAPLIYHRLEAFTVNITAPGPVRFLRVKMTVVTRDEAVVAALDKHTPMIRNDLLSLLAGQEFATVNTSEGKDALREELKQSLTGILTKAGEPASIEEVLFTDFVMQ</sequence>
<dbReference type="RefSeq" id="WP_164450539.1">
    <property type="nucleotide sequence ID" value="NZ_JAAIJQ010000002.1"/>
</dbReference>
<keyword evidence="5 10" id="KW-0145">Chemotaxis</keyword>
<dbReference type="InterPro" id="IPR005503">
    <property type="entry name" value="FliL"/>
</dbReference>
<evidence type="ECO:0000256" key="5">
    <source>
        <dbReference type="ARBA" id="ARBA00022500"/>
    </source>
</evidence>
<protein>
    <recommendedName>
        <fullName evidence="10">Flagellar protein FliL</fullName>
    </recommendedName>
</protein>
<comment type="subcellular location">
    <subcellularLocation>
        <location evidence="10">Cell inner membrane</location>
    </subcellularLocation>
    <subcellularLocation>
        <location evidence="2">Cell membrane</location>
        <topology evidence="2">Single-pass membrane protein</topology>
    </subcellularLocation>
</comment>
<accession>A0A6M0JVZ6</accession>
<evidence type="ECO:0000256" key="9">
    <source>
        <dbReference type="ARBA" id="ARBA00023136"/>
    </source>
</evidence>
<keyword evidence="8 10" id="KW-1133">Transmembrane helix</keyword>
<evidence type="ECO:0000256" key="1">
    <source>
        <dbReference type="ARBA" id="ARBA00002254"/>
    </source>
</evidence>
<evidence type="ECO:0000256" key="8">
    <source>
        <dbReference type="ARBA" id="ARBA00022989"/>
    </source>
</evidence>
<dbReference type="GO" id="GO:0006935">
    <property type="term" value="P:chemotaxis"/>
    <property type="evidence" value="ECO:0007669"/>
    <property type="project" value="UniProtKB-KW"/>
</dbReference>
<evidence type="ECO:0000313" key="12">
    <source>
        <dbReference type="Proteomes" id="UP000483379"/>
    </source>
</evidence>
<feature type="transmembrane region" description="Helical" evidence="10">
    <location>
        <begin position="20"/>
        <end position="42"/>
    </location>
</feature>
<evidence type="ECO:0000256" key="10">
    <source>
        <dbReference type="RuleBase" id="RU364125"/>
    </source>
</evidence>
<keyword evidence="6 10" id="KW-0812">Transmembrane</keyword>
<evidence type="ECO:0000256" key="2">
    <source>
        <dbReference type="ARBA" id="ARBA00004162"/>
    </source>
</evidence>
<keyword evidence="7 10" id="KW-0283">Flagellar rotation</keyword>
<evidence type="ECO:0000313" key="11">
    <source>
        <dbReference type="EMBL" id="NEV60497.1"/>
    </source>
</evidence>
<keyword evidence="4" id="KW-1003">Cell membrane</keyword>
<dbReference type="AlphaFoldDB" id="A0A6M0JVZ6"/>
<evidence type="ECO:0000256" key="6">
    <source>
        <dbReference type="ARBA" id="ARBA00022692"/>
    </source>
</evidence>
<evidence type="ECO:0000256" key="3">
    <source>
        <dbReference type="ARBA" id="ARBA00008281"/>
    </source>
</evidence>
<proteinExistence type="inferred from homology"/>
<comment type="caution">
    <text evidence="11">The sequence shown here is derived from an EMBL/GenBank/DDBJ whole genome shotgun (WGS) entry which is preliminary data.</text>
</comment>
<dbReference type="PANTHER" id="PTHR35091:SF2">
    <property type="entry name" value="FLAGELLAR PROTEIN FLIL"/>
    <property type="match status" value="1"/>
</dbReference>
<evidence type="ECO:0000256" key="7">
    <source>
        <dbReference type="ARBA" id="ARBA00022779"/>
    </source>
</evidence>
<keyword evidence="9 10" id="KW-0472">Membrane</keyword>
<dbReference type="Pfam" id="PF03748">
    <property type="entry name" value="FliL"/>
    <property type="match status" value="1"/>
</dbReference>
<keyword evidence="10" id="KW-0997">Cell inner membrane</keyword>